<dbReference type="RefSeq" id="WP_120441679.1">
    <property type="nucleotide sequence ID" value="NZ_CAJGAB010000011.1"/>
</dbReference>
<accession>A0A386UKN9</accession>
<evidence type="ECO:0000313" key="2">
    <source>
        <dbReference type="Proteomes" id="UP000272010"/>
    </source>
</evidence>
<dbReference type="EMBL" id="CP031078">
    <property type="protein sequence ID" value="AYF01273.1"/>
    <property type="molecule type" value="Genomic_DNA"/>
</dbReference>
<dbReference type="InterPro" id="IPR021508">
    <property type="entry name" value="Gp17-like"/>
</dbReference>
<name>A0A386UKN9_9RHOB</name>
<sequence length="128" mass="14285">MDEAFWDLLSGSTAVQTLAADRVYWGVAPQGTLPAYLVLNIISATDSPHMQGAGGFWQYRVQVDSYGADRPAARHLSRAVRQEINGTRQGQLQLVLFDTEREIHEAGADGRPFRISQDYIVTWRPDHG</sequence>
<reference evidence="2" key="1">
    <citation type="submission" date="2018-07" db="EMBL/GenBank/DDBJ databases">
        <title>Genome Structure of the Opportunistic Pathogen Paracoccus yeei (Alphaproteobacteria) and Identification of Putative Virulence Factors.</title>
        <authorList>
            <person name="Lasek R."/>
            <person name="Szuplewska M."/>
            <person name="Mitura M."/>
            <person name="Decewicz P."/>
            <person name="Chmielowska C."/>
            <person name="Pawlot A."/>
            <person name="Sentkowska D."/>
            <person name="Czarnecki J."/>
            <person name="Bartosik D."/>
        </authorList>
    </citation>
    <scope>NUCLEOTIDE SEQUENCE [LARGE SCALE GENOMIC DNA]</scope>
    <source>
        <strain evidence="2">CCUG 32053</strain>
    </source>
</reference>
<evidence type="ECO:0008006" key="3">
    <source>
        <dbReference type="Google" id="ProtNLM"/>
    </source>
</evidence>
<evidence type="ECO:0000313" key="1">
    <source>
        <dbReference type="EMBL" id="AYF01273.1"/>
    </source>
</evidence>
<organism evidence="1 2">
    <name type="scientific">Paracoccus yeei</name>
    <dbReference type="NCBI Taxonomy" id="147645"/>
    <lineage>
        <taxon>Bacteria</taxon>
        <taxon>Pseudomonadati</taxon>
        <taxon>Pseudomonadota</taxon>
        <taxon>Alphaproteobacteria</taxon>
        <taxon>Rhodobacterales</taxon>
        <taxon>Paracoccaceae</taxon>
        <taxon>Paracoccus</taxon>
    </lineage>
</organism>
<gene>
    <name evidence="1" type="ORF">PY32053_01646</name>
</gene>
<dbReference type="AlphaFoldDB" id="A0A386UKN9"/>
<protein>
    <recommendedName>
        <fullName evidence="3">DUF3168 domain-containing protein</fullName>
    </recommendedName>
</protein>
<dbReference type="Proteomes" id="UP000272010">
    <property type="component" value="Chromosome"/>
</dbReference>
<proteinExistence type="predicted"/>
<dbReference type="Pfam" id="PF11367">
    <property type="entry name" value="Tail_completion_gp17"/>
    <property type="match status" value="1"/>
</dbReference>